<accession>A0A6A6FUG7</accession>
<evidence type="ECO:0000313" key="2">
    <source>
        <dbReference type="EMBL" id="KAF2216858.1"/>
    </source>
</evidence>
<keyword evidence="3" id="KW-1185">Reference proteome</keyword>
<feature type="region of interest" description="Disordered" evidence="1">
    <location>
        <begin position="17"/>
        <end position="48"/>
    </location>
</feature>
<sequence length="105" mass="11940">MDAARWRVASVRLHCGTRPMRQGRKEKTKTHNTFRPQTSHSTSMPGWPTGYRVGGMHEQCHAFLHHITRCSLFVSQSSHECFNDSDTLLPTMSSGFTFILSTTRS</sequence>
<evidence type="ECO:0000256" key="1">
    <source>
        <dbReference type="SAM" id="MobiDB-lite"/>
    </source>
</evidence>
<dbReference type="EMBL" id="ML992663">
    <property type="protein sequence ID" value="KAF2216858.1"/>
    <property type="molecule type" value="Genomic_DNA"/>
</dbReference>
<proteinExistence type="predicted"/>
<feature type="compositionally biased region" description="Basic residues" evidence="1">
    <location>
        <begin position="21"/>
        <end position="32"/>
    </location>
</feature>
<organism evidence="2 3">
    <name type="scientific">Cercospora zeae-maydis SCOH1-5</name>
    <dbReference type="NCBI Taxonomy" id="717836"/>
    <lineage>
        <taxon>Eukaryota</taxon>
        <taxon>Fungi</taxon>
        <taxon>Dikarya</taxon>
        <taxon>Ascomycota</taxon>
        <taxon>Pezizomycotina</taxon>
        <taxon>Dothideomycetes</taxon>
        <taxon>Dothideomycetidae</taxon>
        <taxon>Mycosphaerellales</taxon>
        <taxon>Mycosphaerellaceae</taxon>
        <taxon>Cercospora</taxon>
    </lineage>
</organism>
<dbReference type="AlphaFoldDB" id="A0A6A6FUG7"/>
<reference evidence="2" key="1">
    <citation type="journal article" date="2020" name="Stud. Mycol.">
        <title>101 Dothideomycetes genomes: a test case for predicting lifestyles and emergence of pathogens.</title>
        <authorList>
            <person name="Haridas S."/>
            <person name="Albert R."/>
            <person name="Binder M."/>
            <person name="Bloem J."/>
            <person name="Labutti K."/>
            <person name="Salamov A."/>
            <person name="Andreopoulos B."/>
            <person name="Baker S."/>
            <person name="Barry K."/>
            <person name="Bills G."/>
            <person name="Bluhm B."/>
            <person name="Cannon C."/>
            <person name="Castanera R."/>
            <person name="Culley D."/>
            <person name="Daum C."/>
            <person name="Ezra D."/>
            <person name="Gonzalez J."/>
            <person name="Henrissat B."/>
            <person name="Kuo A."/>
            <person name="Liang C."/>
            <person name="Lipzen A."/>
            <person name="Lutzoni F."/>
            <person name="Magnuson J."/>
            <person name="Mondo S."/>
            <person name="Nolan M."/>
            <person name="Ohm R."/>
            <person name="Pangilinan J."/>
            <person name="Park H.-J."/>
            <person name="Ramirez L."/>
            <person name="Alfaro M."/>
            <person name="Sun H."/>
            <person name="Tritt A."/>
            <person name="Yoshinaga Y."/>
            <person name="Zwiers L.-H."/>
            <person name="Turgeon B."/>
            <person name="Goodwin S."/>
            <person name="Spatafora J."/>
            <person name="Crous P."/>
            <person name="Grigoriev I."/>
        </authorList>
    </citation>
    <scope>NUCLEOTIDE SEQUENCE</scope>
    <source>
        <strain evidence="2">SCOH1-5</strain>
    </source>
</reference>
<dbReference type="Proteomes" id="UP000799539">
    <property type="component" value="Unassembled WGS sequence"/>
</dbReference>
<evidence type="ECO:0000313" key="3">
    <source>
        <dbReference type="Proteomes" id="UP000799539"/>
    </source>
</evidence>
<feature type="compositionally biased region" description="Polar residues" evidence="1">
    <location>
        <begin position="33"/>
        <end position="44"/>
    </location>
</feature>
<name>A0A6A6FUG7_9PEZI</name>
<gene>
    <name evidence="2" type="ORF">CERZMDRAFT_89717</name>
</gene>
<protein>
    <submittedName>
        <fullName evidence="2">Uncharacterized protein</fullName>
    </submittedName>
</protein>